<comment type="function">
    <text evidence="1">Core subunit of the mitochondrial membrane respiratory chain NADH dehydrogenase (Complex I) that is believed to belong to the minimal assembly required for catalysis. Complex I functions in the transfer of electrons from NADH to the respiratory chain. The immediate electron acceptor for the enzyme is believed to be ubiquinone.</text>
</comment>
<feature type="transmembrane region" description="Helical" evidence="17">
    <location>
        <begin position="50"/>
        <end position="75"/>
    </location>
</feature>
<evidence type="ECO:0000256" key="13">
    <source>
        <dbReference type="ARBA" id="ARBA00023075"/>
    </source>
</evidence>
<comment type="function">
    <text evidence="17">Core subunit of the mitochondrial membrane respiratory chain NADH dehydrogenase (Complex I) which catalyzes electron transfer from NADH through the respiratory chain, using ubiquinone as an electron acceptor. Essential for the catalytic activity and assembly of complex I.</text>
</comment>
<dbReference type="InterPro" id="IPR001750">
    <property type="entry name" value="ND/Mrp_TM"/>
</dbReference>
<geneLocation type="mitochondrion" evidence="21"/>
<feature type="transmembrane region" description="Helical" evidence="17">
    <location>
        <begin position="372"/>
        <end position="393"/>
    </location>
</feature>
<feature type="transmembrane region" description="Helical" evidence="17">
    <location>
        <begin position="414"/>
        <end position="437"/>
    </location>
</feature>
<evidence type="ECO:0000256" key="11">
    <source>
        <dbReference type="ARBA" id="ARBA00022989"/>
    </source>
</evidence>
<dbReference type="PANTHER" id="PTHR42829:SF2">
    <property type="entry name" value="NADH-UBIQUINONE OXIDOREDUCTASE CHAIN 5"/>
    <property type="match status" value="1"/>
</dbReference>
<feature type="transmembrane region" description="Helical" evidence="17">
    <location>
        <begin position="333"/>
        <end position="352"/>
    </location>
</feature>
<evidence type="ECO:0000256" key="14">
    <source>
        <dbReference type="ARBA" id="ARBA00023128"/>
    </source>
</evidence>
<dbReference type="CTD" id="4540"/>
<evidence type="ECO:0000256" key="15">
    <source>
        <dbReference type="ARBA" id="ARBA00023136"/>
    </source>
</evidence>
<dbReference type="EC" id="7.1.1.2" evidence="3 17"/>
<evidence type="ECO:0000256" key="4">
    <source>
        <dbReference type="ARBA" id="ARBA00021096"/>
    </source>
</evidence>
<dbReference type="RefSeq" id="YP_010164878.1">
    <property type="nucleotide sequence ID" value="NC_057497.1"/>
</dbReference>
<dbReference type="GO" id="GO:0042773">
    <property type="term" value="P:ATP synthesis coupled electron transport"/>
    <property type="evidence" value="ECO:0007669"/>
    <property type="project" value="InterPro"/>
</dbReference>
<dbReference type="GO" id="GO:0005743">
    <property type="term" value="C:mitochondrial inner membrane"/>
    <property type="evidence" value="ECO:0007669"/>
    <property type="project" value="UniProtKB-SubCell"/>
</dbReference>
<dbReference type="AlphaFoldDB" id="A0A891ZKE0"/>
<evidence type="ECO:0000256" key="2">
    <source>
        <dbReference type="ARBA" id="ARBA00004448"/>
    </source>
</evidence>
<evidence type="ECO:0000256" key="5">
    <source>
        <dbReference type="ARBA" id="ARBA00022448"/>
    </source>
</evidence>
<comment type="subcellular location">
    <subcellularLocation>
        <location evidence="2">Mitochondrion inner membrane</location>
        <topology evidence="2">Multi-pass membrane protein</topology>
    </subcellularLocation>
</comment>
<evidence type="ECO:0000256" key="1">
    <source>
        <dbReference type="ARBA" id="ARBA00003257"/>
    </source>
</evidence>
<evidence type="ECO:0000256" key="17">
    <source>
        <dbReference type="RuleBase" id="RU003404"/>
    </source>
</evidence>
<keyword evidence="8" id="KW-0999">Mitochondrion inner membrane</keyword>
<dbReference type="InterPro" id="IPR003945">
    <property type="entry name" value="NU5C-like"/>
</dbReference>
<dbReference type="Pfam" id="PF06455">
    <property type="entry name" value="NADH5_C"/>
    <property type="match status" value="1"/>
</dbReference>
<keyword evidence="15 17" id="KW-0472">Membrane</keyword>
<feature type="transmembrane region" description="Helical" evidence="17">
    <location>
        <begin position="87"/>
        <end position="106"/>
    </location>
</feature>
<evidence type="ECO:0000256" key="7">
    <source>
        <dbReference type="ARBA" id="ARBA00022692"/>
    </source>
</evidence>
<keyword evidence="5 17" id="KW-0813">Transport</keyword>
<sequence length="568" mass="62614">MKLSNQIYFVFAMSLMVISFFFFFCGFFCAIGSTSYFIEWDLLSLSGVSVVFSLIFDWMSFVFLGSVCLISSCIMKYSYYYMHGEKNMLRFVFIMLFFVGSMNILIVSPNLVSILLGWDGLGLTSYALVIFYQSESSCNGGMITVISNRIGDVSILMGISVMFVSGGWNFLFDGGYLAGFFVVLASCTKSAQMPFSAWLPAAMAAPTPVSALVHSSTLVTAGVYLLIRFNKIVMDSGLSDSLLMISVMTMVMAGLSANFETDMKKIIALSTLSQLGLMVMVLSSGEPELAYFHMIVHAMFKSSLFMCAGFMIHNISGSQDTRNMSGFMTASPLLMSVFSCLNMALSGFPFLAGFYSKDLILESMWENNLNLILVSAVVLATGLTVSYSFRLIFLANSSVSNLQVVSGSQAFNLVVFKSVFFLFSASVVFGFFFFWLFSGIFIGSITTSLNKYYILLAMSFSSIISYCLFSFSGTGSVEFKAPGLKEGAMDMWFIGFFSTKFVSRLILVSGWRKIKLLENGWLEYYGGQGGRSLFLAVSSYSQLGQKSILVSSYLVFCGISLVLVNLIF</sequence>
<feature type="transmembrane region" description="Helical" evidence="17">
    <location>
        <begin position="241"/>
        <end position="259"/>
    </location>
</feature>
<keyword evidence="11 17" id="KW-1133">Transmembrane helix</keyword>
<dbReference type="Pfam" id="PF00662">
    <property type="entry name" value="Proton_antipo_N"/>
    <property type="match status" value="1"/>
</dbReference>
<comment type="catalytic activity">
    <reaction evidence="16 17">
        <text>a ubiquinone + NADH + 5 H(+)(in) = a ubiquinol + NAD(+) + 4 H(+)(out)</text>
        <dbReference type="Rhea" id="RHEA:29091"/>
        <dbReference type="Rhea" id="RHEA-COMP:9565"/>
        <dbReference type="Rhea" id="RHEA-COMP:9566"/>
        <dbReference type="ChEBI" id="CHEBI:15378"/>
        <dbReference type="ChEBI" id="CHEBI:16389"/>
        <dbReference type="ChEBI" id="CHEBI:17976"/>
        <dbReference type="ChEBI" id="CHEBI:57540"/>
        <dbReference type="ChEBI" id="CHEBI:57945"/>
        <dbReference type="EC" id="7.1.1.2"/>
    </reaction>
</comment>
<keyword evidence="10" id="KW-0249">Electron transport</keyword>
<feature type="transmembrane region" description="Helical" evidence="17">
    <location>
        <begin position="548"/>
        <end position="567"/>
    </location>
</feature>
<evidence type="ECO:0000256" key="8">
    <source>
        <dbReference type="ARBA" id="ARBA00022792"/>
    </source>
</evidence>
<dbReference type="EMBL" id="MT270126">
    <property type="protein sequence ID" value="QRN71583.1"/>
    <property type="molecule type" value="Genomic_DNA"/>
</dbReference>
<feature type="domain" description="NADH:quinone oxidoreductase/Mrp antiporter transmembrane" evidence="18">
    <location>
        <begin position="108"/>
        <end position="383"/>
    </location>
</feature>
<evidence type="ECO:0000256" key="9">
    <source>
        <dbReference type="ARBA" id="ARBA00022967"/>
    </source>
</evidence>
<dbReference type="InterPro" id="IPR010934">
    <property type="entry name" value="NADH_DH_su5_C"/>
</dbReference>
<keyword evidence="6" id="KW-0679">Respiratory chain</keyword>
<reference evidence="21" key="2">
    <citation type="submission" date="2020-03" db="EMBL/GenBank/DDBJ databases">
        <authorList>
            <person name="Lee C.-W."/>
            <person name="Tomikawa K."/>
            <person name="Min G.-S."/>
        </authorList>
    </citation>
    <scope>NUCLEOTIDE SEQUENCE</scope>
</reference>
<name>A0A891ZKE0_9CRUS</name>
<keyword evidence="7 17" id="KW-0812">Transmembrane</keyword>
<feature type="domain" description="NADH-Ubiquinone oxidoreductase (complex I) chain 5 N-terminal" evidence="19">
    <location>
        <begin position="43"/>
        <end position="91"/>
    </location>
</feature>
<evidence type="ECO:0000259" key="20">
    <source>
        <dbReference type="Pfam" id="PF06455"/>
    </source>
</evidence>
<proteinExistence type="inferred from homology"/>
<dbReference type="GO" id="GO:0008137">
    <property type="term" value="F:NADH dehydrogenase (ubiquinone) activity"/>
    <property type="evidence" value="ECO:0007669"/>
    <property type="project" value="UniProtKB-EC"/>
</dbReference>
<feature type="transmembrane region" description="Helical" evidence="17">
    <location>
        <begin position="266"/>
        <end position="284"/>
    </location>
</feature>
<evidence type="ECO:0000259" key="18">
    <source>
        <dbReference type="Pfam" id="PF00361"/>
    </source>
</evidence>
<feature type="transmembrane region" description="Helical" evidence="17">
    <location>
        <begin position="7"/>
        <end position="38"/>
    </location>
</feature>
<evidence type="ECO:0000256" key="6">
    <source>
        <dbReference type="ARBA" id="ARBA00022660"/>
    </source>
</evidence>
<reference evidence="21" key="1">
    <citation type="journal article" date="2020" name="Mitochondrial DNA Part B Resour">
        <title>The complete mitochondrial genome of Jesogammarus (Jesogammarus) hinumensis (Crustacea: Amphipoda: Anisogammaridae).</title>
        <authorList>
            <person name="Lee C.W."/>
            <person name="Tomikawa K."/>
            <person name="Min G.S."/>
        </authorList>
    </citation>
    <scope>NUCLEOTIDE SEQUENCE</scope>
</reference>
<dbReference type="InterPro" id="IPR001516">
    <property type="entry name" value="Proton_antipo_N"/>
</dbReference>
<evidence type="ECO:0000256" key="3">
    <source>
        <dbReference type="ARBA" id="ARBA00012944"/>
    </source>
</evidence>
<dbReference type="Pfam" id="PF00361">
    <property type="entry name" value="Proton_antipo_M"/>
    <property type="match status" value="1"/>
</dbReference>
<protein>
    <recommendedName>
        <fullName evidence="4 17">NADH-ubiquinone oxidoreductase chain 5</fullName>
        <ecNumber evidence="3 17">7.1.1.2</ecNumber>
    </recommendedName>
</protein>
<keyword evidence="12 17" id="KW-0520">NAD</keyword>
<dbReference type="PANTHER" id="PTHR42829">
    <property type="entry name" value="NADH-UBIQUINONE OXIDOREDUCTASE CHAIN 5"/>
    <property type="match status" value="1"/>
</dbReference>
<evidence type="ECO:0000256" key="16">
    <source>
        <dbReference type="ARBA" id="ARBA00049551"/>
    </source>
</evidence>
<dbReference type="GO" id="GO:0015990">
    <property type="term" value="P:electron transport coupled proton transport"/>
    <property type="evidence" value="ECO:0007669"/>
    <property type="project" value="TreeGrafter"/>
</dbReference>
<evidence type="ECO:0000256" key="10">
    <source>
        <dbReference type="ARBA" id="ARBA00022982"/>
    </source>
</evidence>
<organism evidence="21">
    <name type="scientific">Jesogammarus hinumensis</name>
    <dbReference type="NCBI Taxonomy" id="378308"/>
    <lineage>
        <taxon>Eukaryota</taxon>
        <taxon>Metazoa</taxon>
        <taxon>Ecdysozoa</taxon>
        <taxon>Arthropoda</taxon>
        <taxon>Crustacea</taxon>
        <taxon>Multicrustacea</taxon>
        <taxon>Malacostraca</taxon>
        <taxon>Eumalacostraca</taxon>
        <taxon>Peracarida</taxon>
        <taxon>Amphipoda</taxon>
        <taxon>Senticaudata</taxon>
        <taxon>Gammarida</taxon>
        <taxon>Gammaridira</taxon>
        <taxon>Gammaroidea</taxon>
        <taxon>Anisogammaridae</taxon>
        <taxon>Jesogammarus</taxon>
    </lineage>
</organism>
<evidence type="ECO:0000259" key="19">
    <source>
        <dbReference type="Pfam" id="PF00662"/>
    </source>
</evidence>
<accession>A0A891ZKE0</accession>
<evidence type="ECO:0000313" key="21">
    <source>
        <dbReference type="EMBL" id="QRN71583.1"/>
    </source>
</evidence>
<keyword evidence="13 17" id="KW-0830">Ubiquinone</keyword>
<keyword evidence="14 17" id="KW-0496">Mitochondrion</keyword>
<dbReference type="PRINTS" id="PR01434">
    <property type="entry name" value="NADHDHGNASE5"/>
</dbReference>
<feature type="transmembrane region" description="Helical" evidence="17">
    <location>
        <begin position="211"/>
        <end position="229"/>
    </location>
</feature>
<feature type="transmembrane region" description="Helical" evidence="17">
    <location>
        <begin position="290"/>
        <end position="312"/>
    </location>
</feature>
<gene>
    <name evidence="21" type="primary">ND5</name>
</gene>
<comment type="similarity">
    <text evidence="17">Belongs to the complex I subunit 5 family.</text>
</comment>
<evidence type="ECO:0000256" key="12">
    <source>
        <dbReference type="ARBA" id="ARBA00023027"/>
    </source>
</evidence>
<keyword evidence="9" id="KW-1278">Translocase</keyword>
<feature type="transmembrane region" description="Helical" evidence="17">
    <location>
        <begin position="452"/>
        <end position="471"/>
    </location>
</feature>
<feature type="transmembrane region" description="Helical" evidence="17">
    <location>
        <begin position="492"/>
        <end position="511"/>
    </location>
</feature>
<feature type="domain" description="NADH dehydrogenase subunit 5 C-terminal" evidence="20">
    <location>
        <begin position="387"/>
        <end position="567"/>
    </location>
</feature>
<dbReference type="GO" id="GO:0003954">
    <property type="term" value="F:NADH dehydrogenase activity"/>
    <property type="evidence" value="ECO:0007669"/>
    <property type="project" value="TreeGrafter"/>
</dbReference>
<dbReference type="GeneID" id="67268936"/>